<name>A0ABP3GTQ0_9ALTE</name>
<keyword evidence="1" id="KW-1133">Transmembrane helix</keyword>
<evidence type="ECO:0000313" key="2">
    <source>
        <dbReference type="EMBL" id="GAA0351725.1"/>
    </source>
</evidence>
<accession>A0ABP3GTQ0</accession>
<keyword evidence="1" id="KW-0472">Membrane</keyword>
<feature type="transmembrane region" description="Helical" evidence="1">
    <location>
        <begin position="153"/>
        <end position="173"/>
    </location>
</feature>
<feature type="transmembrane region" description="Helical" evidence="1">
    <location>
        <begin position="300"/>
        <end position="319"/>
    </location>
</feature>
<feature type="transmembrane region" description="Helical" evidence="1">
    <location>
        <begin position="42"/>
        <end position="63"/>
    </location>
</feature>
<feature type="transmembrane region" description="Helical" evidence="1">
    <location>
        <begin position="361"/>
        <end position="382"/>
    </location>
</feature>
<feature type="transmembrane region" description="Helical" evidence="1">
    <location>
        <begin position="388"/>
        <end position="407"/>
    </location>
</feature>
<sequence length="413" mass="43994">MTKTVHSADPCQRPYASRHFKLICSSLVLTKLGDLLASPKLVLTWLLGSAGVSPAIISLLVPIRESGSLIPQLAIGNWVSGFARRGWLWQWGSFSQGLCVALMALTLQLGSGDAAGLVVLGLLALFSLARGLCSVTIKDLQGKLIKRSQRGRLSGFATSIAGGLTLLVSLYFFAPTSAPQQPVYLWLLVIAALLWLGACALFAGLNEADGETRHAANSTGLIQRAAELLTTDKVFRHFVVSRALLMGSALAGPFLLLLAQQQHGAHTFALFLLASALASSLSATLWGLMADTSSRRVMMLGGTLAGSCCLAVWACQWQTQGLSDWLYALFYLLLMMAHEGVRIGRQTYLVNMAEGVKRTDYVSLSNSVIGALLLLAGALTAALATWSVTSTVLVLGLLTLGGAFSTWRMPEVE</sequence>
<comment type="caution">
    <text evidence="2">The sequence shown here is derived from an EMBL/GenBank/DDBJ whole genome shotgun (WGS) entry which is preliminary data.</text>
</comment>
<gene>
    <name evidence="2" type="ORF">GCM10009092_15160</name>
</gene>
<dbReference type="EMBL" id="BAAAEI010000006">
    <property type="protein sequence ID" value="GAA0351725.1"/>
    <property type="molecule type" value="Genomic_DNA"/>
</dbReference>
<feature type="transmembrane region" description="Helical" evidence="1">
    <location>
        <begin position="239"/>
        <end position="259"/>
    </location>
</feature>
<feature type="transmembrane region" description="Helical" evidence="1">
    <location>
        <begin position="325"/>
        <end position="341"/>
    </location>
</feature>
<dbReference type="Proteomes" id="UP001501757">
    <property type="component" value="Unassembled WGS sequence"/>
</dbReference>
<evidence type="ECO:0000256" key="1">
    <source>
        <dbReference type="SAM" id="Phobius"/>
    </source>
</evidence>
<evidence type="ECO:0000313" key="3">
    <source>
        <dbReference type="Proteomes" id="UP001501757"/>
    </source>
</evidence>
<feature type="transmembrane region" description="Helical" evidence="1">
    <location>
        <begin position="185"/>
        <end position="205"/>
    </location>
</feature>
<keyword evidence="3" id="KW-1185">Reference proteome</keyword>
<feature type="transmembrane region" description="Helical" evidence="1">
    <location>
        <begin position="87"/>
        <end position="108"/>
    </location>
</feature>
<feature type="transmembrane region" description="Helical" evidence="1">
    <location>
        <begin position="114"/>
        <end position="133"/>
    </location>
</feature>
<protein>
    <submittedName>
        <fullName evidence="2">MFS transporter</fullName>
    </submittedName>
</protein>
<proteinExistence type="predicted"/>
<dbReference type="InterPro" id="IPR036259">
    <property type="entry name" value="MFS_trans_sf"/>
</dbReference>
<keyword evidence="1" id="KW-0812">Transmembrane</keyword>
<dbReference type="Gene3D" id="1.20.1250.20">
    <property type="entry name" value="MFS general substrate transporter like domains"/>
    <property type="match status" value="1"/>
</dbReference>
<feature type="transmembrane region" description="Helical" evidence="1">
    <location>
        <begin position="265"/>
        <end position="288"/>
    </location>
</feature>
<dbReference type="RefSeq" id="WP_343843685.1">
    <property type="nucleotide sequence ID" value="NZ_BAAAEI010000006.1"/>
</dbReference>
<organism evidence="2 3">
    <name type="scientific">Bowmanella denitrificans</name>
    <dbReference type="NCBI Taxonomy" id="366582"/>
    <lineage>
        <taxon>Bacteria</taxon>
        <taxon>Pseudomonadati</taxon>
        <taxon>Pseudomonadota</taxon>
        <taxon>Gammaproteobacteria</taxon>
        <taxon>Alteromonadales</taxon>
        <taxon>Alteromonadaceae</taxon>
        <taxon>Bowmanella</taxon>
    </lineage>
</organism>
<reference evidence="3" key="1">
    <citation type="journal article" date="2019" name="Int. J. Syst. Evol. Microbiol.">
        <title>The Global Catalogue of Microorganisms (GCM) 10K type strain sequencing project: providing services to taxonomists for standard genome sequencing and annotation.</title>
        <authorList>
            <consortium name="The Broad Institute Genomics Platform"/>
            <consortium name="The Broad Institute Genome Sequencing Center for Infectious Disease"/>
            <person name="Wu L."/>
            <person name="Ma J."/>
        </authorList>
    </citation>
    <scope>NUCLEOTIDE SEQUENCE [LARGE SCALE GENOMIC DNA]</scope>
    <source>
        <strain evidence="3">JCM 13378</strain>
    </source>
</reference>
<dbReference type="SUPFAM" id="SSF103473">
    <property type="entry name" value="MFS general substrate transporter"/>
    <property type="match status" value="1"/>
</dbReference>